<gene>
    <name evidence="2" type="ORF">GNLVRS02_ARAD1C30052g</name>
</gene>
<sequence length="427" mass="48277">MAGIRKQFGRLIEACPSLGTRVCKRHVSDVYQLSTQSGAKARIPLLRAPSHLGHYTLRMNRPQNEDRYFAGVLSLPFGSILTPTSERNRHKDKNWQVFNFSVFDGHGGAECSQFLQDNLAKYVEELDMKMIWEIPELYRTSIGGYWRMWKDSEVNKYISRLNSNDDLQLRIPMAYLLADYEYSMKSAKAGSTCTSVYMYSEDPNKAFWEPDQVTTLMVAQVGDTRCILADRWGLPHRLSPIHHPSSPVELERLRRYASHFFTDSFGEERFGRYANTRAFGDLSAKSKGISAEPELVECVVGATGRKYNIPTDRDPGGSRRVPVATFGGDEAFLAIISDGVSDMVSDQELVDVIMNVAHKQGSGRGTPQEAAQEVVEYAQALGGNDNATCMVVRLSGWGKWEWNDKTGLLREDRLRDAFDSQNRRDRM</sequence>
<dbReference type="Gene3D" id="3.60.40.10">
    <property type="entry name" value="PPM-type phosphatase domain"/>
    <property type="match status" value="1"/>
</dbReference>
<dbReference type="GO" id="GO:0004722">
    <property type="term" value="F:protein serine/threonine phosphatase activity"/>
    <property type="evidence" value="ECO:0007669"/>
    <property type="project" value="InterPro"/>
</dbReference>
<dbReference type="EMBL" id="HG937693">
    <property type="protein sequence ID" value="CDP35206.1"/>
    <property type="molecule type" value="Genomic_DNA"/>
</dbReference>
<dbReference type="PROSITE" id="PS51746">
    <property type="entry name" value="PPM_2"/>
    <property type="match status" value="1"/>
</dbReference>
<proteinExistence type="predicted"/>
<accession>A0A060T7S9</accession>
<protein>
    <submittedName>
        <fullName evidence="2">ARAD1C30052p</fullName>
    </submittedName>
</protein>
<dbReference type="AlphaFoldDB" id="A0A060T7S9"/>
<dbReference type="SMART" id="SM00332">
    <property type="entry name" value="PP2Cc"/>
    <property type="match status" value="1"/>
</dbReference>
<dbReference type="SUPFAM" id="SSF81606">
    <property type="entry name" value="PP2C-like"/>
    <property type="match status" value="1"/>
</dbReference>
<reference evidence="2" key="1">
    <citation type="submission" date="2014-02" db="EMBL/GenBank/DDBJ databases">
        <authorList>
            <person name="Genoscope - CEA"/>
        </authorList>
    </citation>
    <scope>NUCLEOTIDE SEQUENCE</scope>
    <source>
        <strain evidence="2">LS3</strain>
    </source>
</reference>
<dbReference type="Pfam" id="PF00481">
    <property type="entry name" value="PP2C"/>
    <property type="match status" value="2"/>
</dbReference>
<dbReference type="PhylomeDB" id="A0A060T7S9"/>
<dbReference type="CDD" id="cd00143">
    <property type="entry name" value="PP2Cc"/>
    <property type="match status" value="1"/>
</dbReference>
<dbReference type="PANTHER" id="PTHR13832:SF589">
    <property type="entry name" value="[PYRUVATE DEHYDROGENASE [ACETYL-TRANSFERRING]]-PHOSPHATASE 2, MITOCHONDRIAL"/>
    <property type="match status" value="1"/>
</dbReference>
<dbReference type="InterPro" id="IPR001932">
    <property type="entry name" value="PPM-type_phosphatase-like_dom"/>
</dbReference>
<name>A0A060T7S9_BLAAD</name>
<dbReference type="InterPro" id="IPR015655">
    <property type="entry name" value="PP2C"/>
</dbReference>
<dbReference type="InterPro" id="IPR036457">
    <property type="entry name" value="PPM-type-like_dom_sf"/>
</dbReference>
<evidence type="ECO:0000313" key="2">
    <source>
        <dbReference type="EMBL" id="CDP35206.1"/>
    </source>
</evidence>
<evidence type="ECO:0000259" key="1">
    <source>
        <dbReference type="PROSITE" id="PS51746"/>
    </source>
</evidence>
<reference evidence="2" key="2">
    <citation type="submission" date="2014-06" db="EMBL/GenBank/DDBJ databases">
        <title>The complete genome of Blastobotrys (Arxula) adeninivorans LS3 - a yeast of biotechnological interest.</title>
        <authorList>
            <person name="Kunze G."/>
            <person name="Gaillardin C."/>
            <person name="Czernicka M."/>
            <person name="Durrens P."/>
            <person name="Martin T."/>
            <person name="Boer E."/>
            <person name="Gabaldon T."/>
            <person name="Cruz J."/>
            <person name="Talla E."/>
            <person name="Marck C."/>
            <person name="Goffeau A."/>
            <person name="Barbe V."/>
            <person name="Baret P."/>
            <person name="Baronian K."/>
            <person name="Beier S."/>
            <person name="Bleykasten C."/>
            <person name="Bode R."/>
            <person name="Casaregola S."/>
            <person name="Despons L."/>
            <person name="Fairhead C."/>
            <person name="Giersberg M."/>
            <person name="Gierski P."/>
            <person name="Hahnel U."/>
            <person name="Hartmann A."/>
            <person name="Jankowska D."/>
            <person name="Jubin C."/>
            <person name="Jung P."/>
            <person name="Lafontaine I."/>
            <person name="Leh-Louis V."/>
            <person name="Lemaire M."/>
            <person name="Marcet-Houben M."/>
            <person name="Mascher M."/>
            <person name="Morel G."/>
            <person name="Richard G.-F."/>
            <person name="Riechen J."/>
            <person name="Sacerdot C."/>
            <person name="Sarkar A."/>
            <person name="Savel G."/>
            <person name="Schacherer J."/>
            <person name="Sherman D."/>
            <person name="Straub M.-L."/>
            <person name="Stein N."/>
            <person name="Thierry A."/>
            <person name="Trautwein-Schult A."/>
            <person name="Westhof E."/>
            <person name="Worch S."/>
            <person name="Dujon B."/>
            <person name="Souciet J.-L."/>
            <person name="Wincker P."/>
            <person name="Scholz U."/>
            <person name="Neuveglise N."/>
        </authorList>
    </citation>
    <scope>NUCLEOTIDE SEQUENCE</scope>
    <source>
        <strain evidence="2">LS3</strain>
    </source>
</reference>
<feature type="domain" description="PPM-type phosphatase" evidence="1">
    <location>
        <begin position="51"/>
        <end position="394"/>
    </location>
</feature>
<dbReference type="PANTHER" id="PTHR13832">
    <property type="entry name" value="PROTEIN PHOSPHATASE 2C"/>
    <property type="match status" value="1"/>
</dbReference>
<organism evidence="2">
    <name type="scientific">Blastobotrys adeninivorans</name>
    <name type="common">Yeast</name>
    <name type="synonym">Arxula adeninivorans</name>
    <dbReference type="NCBI Taxonomy" id="409370"/>
    <lineage>
        <taxon>Eukaryota</taxon>
        <taxon>Fungi</taxon>
        <taxon>Dikarya</taxon>
        <taxon>Ascomycota</taxon>
        <taxon>Saccharomycotina</taxon>
        <taxon>Dipodascomycetes</taxon>
        <taxon>Dipodascales</taxon>
        <taxon>Trichomonascaceae</taxon>
        <taxon>Blastobotrys</taxon>
    </lineage>
</organism>